<name>A0ABQ7R7H1_PLUXY</name>
<evidence type="ECO:0000313" key="2">
    <source>
        <dbReference type="EMBL" id="KAG7313250.1"/>
    </source>
</evidence>
<organism evidence="2 3">
    <name type="scientific">Plutella xylostella</name>
    <name type="common">Diamondback moth</name>
    <name type="synonym">Plutella maculipennis</name>
    <dbReference type="NCBI Taxonomy" id="51655"/>
    <lineage>
        <taxon>Eukaryota</taxon>
        <taxon>Metazoa</taxon>
        <taxon>Ecdysozoa</taxon>
        <taxon>Arthropoda</taxon>
        <taxon>Hexapoda</taxon>
        <taxon>Insecta</taxon>
        <taxon>Pterygota</taxon>
        <taxon>Neoptera</taxon>
        <taxon>Endopterygota</taxon>
        <taxon>Lepidoptera</taxon>
        <taxon>Glossata</taxon>
        <taxon>Ditrysia</taxon>
        <taxon>Yponomeutoidea</taxon>
        <taxon>Plutellidae</taxon>
        <taxon>Plutella</taxon>
    </lineage>
</organism>
<protein>
    <submittedName>
        <fullName evidence="2">Uncharacterized protein</fullName>
    </submittedName>
</protein>
<feature type="compositionally biased region" description="Polar residues" evidence="1">
    <location>
        <begin position="47"/>
        <end position="70"/>
    </location>
</feature>
<comment type="caution">
    <text evidence="2">The sequence shown here is derived from an EMBL/GenBank/DDBJ whole genome shotgun (WGS) entry which is preliminary data.</text>
</comment>
<sequence>MWAYIMAAARGNSRQTLSKRSTDDYNENRDPCSSKVFTLNSGIVHSSPNHATVSPKAQLNSQWPNSTSPLKTPASMENAEAQVEDGIEHFHDVNGTNLIISI</sequence>
<evidence type="ECO:0000313" key="3">
    <source>
        <dbReference type="Proteomes" id="UP000823941"/>
    </source>
</evidence>
<gene>
    <name evidence="2" type="ORF">JYU34_000350</name>
</gene>
<dbReference type="Proteomes" id="UP000823941">
    <property type="component" value="Chromosome 1"/>
</dbReference>
<reference evidence="2 3" key="1">
    <citation type="submission" date="2021-06" db="EMBL/GenBank/DDBJ databases">
        <title>A haploid diamondback moth (Plutella xylostella L.) genome assembly resolves 31 chromosomes and identifies a diamide resistance mutation.</title>
        <authorList>
            <person name="Ward C.M."/>
            <person name="Perry K.D."/>
            <person name="Baker G."/>
            <person name="Powis K."/>
            <person name="Heckel D.G."/>
            <person name="Baxter S.W."/>
        </authorList>
    </citation>
    <scope>NUCLEOTIDE SEQUENCE [LARGE SCALE GENOMIC DNA]</scope>
    <source>
        <strain evidence="2 3">LV</strain>
        <tissue evidence="2">Single pupa</tissue>
    </source>
</reference>
<keyword evidence="3" id="KW-1185">Reference proteome</keyword>
<feature type="region of interest" description="Disordered" evidence="1">
    <location>
        <begin position="47"/>
        <end position="80"/>
    </location>
</feature>
<proteinExistence type="predicted"/>
<evidence type="ECO:0000256" key="1">
    <source>
        <dbReference type="SAM" id="MobiDB-lite"/>
    </source>
</evidence>
<dbReference type="EMBL" id="JAHIBW010000001">
    <property type="protein sequence ID" value="KAG7313250.1"/>
    <property type="molecule type" value="Genomic_DNA"/>
</dbReference>
<accession>A0ABQ7R7H1</accession>